<proteinExistence type="predicted"/>
<name>A0A1H3H224_EUBBA</name>
<dbReference type="GO" id="GO:0033202">
    <property type="term" value="C:DNA helicase complex"/>
    <property type="evidence" value="ECO:0007669"/>
    <property type="project" value="TreeGrafter"/>
</dbReference>
<keyword evidence="6" id="KW-0269">Exonuclease</keyword>
<dbReference type="Gene3D" id="3.40.50.300">
    <property type="entry name" value="P-loop containing nucleotide triphosphate hydrolases"/>
    <property type="match status" value="4"/>
</dbReference>
<dbReference type="AlphaFoldDB" id="A0A1H3H224"/>
<evidence type="ECO:0000256" key="14">
    <source>
        <dbReference type="PROSITE-ProRule" id="PRU00560"/>
    </source>
</evidence>
<dbReference type="STRING" id="1528.SAMN04488579_11617"/>
<evidence type="ECO:0000256" key="2">
    <source>
        <dbReference type="ARBA" id="ARBA00022741"/>
    </source>
</evidence>
<dbReference type="GO" id="GO:0003677">
    <property type="term" value="F:DNA binding"/>
    <property type="evidence" value="ECO:0007669"/>
    <property type="project" value="UniProtKB-KW"/>
</dbReference>
<evidence type="ECO:0000256" key="1">
    <source>
        <dbReference type="ARBA" id="ARBA00022722"/>
    </source>
</evidence>
<comment type="catalytic activity">
    <reaction evidence="13">
        <text>ATP + H2O = ADP + phosphate + H(+)</text>
        <dbReference type="Rhea" id="RHEA:13065"/>
        <dbReference type="ChEBI" id="CHEBI:15377"/>
        <dbReference type="ChEBI" id="CHEBI:15378"/>
        <dbReference type="ChEBI" id="CHEBI:30616"/>
        <dbReference type="ChEBI" id="CHEBI:43474"/>
        <dbReference type="ChEBI" id="CHEBI:456216"/>
        <dbReference type="EC" id="5.6.2.4"/>
    </reaction>
</comment>
<dbReference type="InterPro" id="IPR038726">
    <property type="entry name" value="PDDEXK_AddAB-type"/>
</dbReference>
<dbReference type="Gene3D" id="3.90.320.10">
    <property type="match status" value="1"/>
</dbReference>
<evidence type="ECO:0000256" key="8">
    <source>
        <dbReference type="ARBA" id="ARBA00023125"/>
    </source>
</evidence>
<dbReference type="PROSITE" id="PS51198">
    <property type="entry name" value="UVRD_HELICASE_ATP_BIND"/>
    <property type="match status" value="1"/>
</dbReference>
<sequence>MKWTEDQSRAITTRDTNLLVSAAAGSGKTALLIERIRRMIMEEGVPVSGLLVLTFTRSAAAEMKDRLKRTLQEALLESQADHAAILEALSALPTASISTLHAFCQGILREYFQEAGIDPEFILGGEGELTIMRKAAMESLFEEKYQAIPPGETDAFAQLVEMYTGNRDDQGLKELVEKFYNFLMTLPDAQSWCISALQNFDMTPQNFWESFWGQTMRQDMAVDLRAAEEILETCLVMVEDSEIFAKTQEQLVGDARGVTRALEALEEGPEVYSAALQAIAFPRYKGSREDKETSDAIKDQRNMAKEIVKAIQKKMAGGLDAALEALSQMKGPMEALVALTMDFWGAFRKLKEEKAMLDFNDLEQYTLKVLENPAIASELQAKYQHVFLDEYQDTNGMQEAIIQCILRGDNYFMVGDVKQSIYRFRLADPGIFIEKYNRFKESDTPEETLITLSQNFRSCQGVVDGVNGVFEKIMTPELGEVDYDDRARLYKGMSGDGPYTRTQVHILETGRDEEDASADSSPVVCEAAFIARKIQEMVGKPIYITKSGETRTLTYRDIGVLMRAVAATGDTYARVFSEAGIPVYFEGGRTYYESLEIILVLNLLKIIDNGDQDIPLVSVMLSPMGGFTVEECTKIRLGAEAPWFHQSLRVYAQGKEDDLARKARAFLEQLGEWALDAQILSVEDFLWKLYQDTGYYAFVGALPGGAQRQSNLRVLLKRAGDYKRSTLKGIFHFIGFIEEMKKHKFDTSPPVTLGENEDVVRIMSIHKSKGLEFPVVFVAGMGRRFNTKSHSGRVLFHKDLGICPDKVDPESRLIEPTIAKALCGDRVRVESLSEEMRLLYVAMTRAMESLILVGGVKDFKGSMDRWQYPASLFYLKKAQCFLDWVMLSAVDGGPVVPALPEDGGEAMTSMGCYDITLHPWGSGESAVMGKEAETLALEKSGDLELADEVRRRLAWRYPFQGAVEPPEKMTVTEIAKVRAGNLENGGDAPELVIRPAFLQQSADGFAPAELGTGIHTILQGLDLKKIRGCGQDWKALGDTIEKQAADMAARERIAPALLAALNLEPIQRFFTTETGQRLLAAKTLQRELPFNYQVEAARIRPEWAGKGQTITVQGMIDCCFLEDGAWVLLDYKTDRFFGAKEKERLVARYQTQLGLYAEALAALTGIPVKEQRLCFLMENV</sequence>
<accession>A0A1H3H224</accession>
<dbReference type="InterPro" id="IPR027417">
    <property type="entry name" value="P-loop_NTPase"/>
</dbReference>
<dbReference type="Pfam" id="PF13361">
    <property type="entry name" value="UvrD_C"/>
    <property type="match status" value="1"/>
</dbReference>
<dbReference type="EMBL" id="FNOU01000016">
    <property type="protein sequence ID" value="SDY09437.1"/>
    <property type="molecule type" value="Genomic_DNA"/>
</dbReference>
<feature type="domain" description="UvrD-like helicase C-terminal" evidence="16">
    <location>
        <begin position="471"/>
        <end position="770"/>
    </location>
</feature>
<keyword evidence="2 14" id="KW-0547">Nucleotide-binding</keyword>
<keyword evidence="1" id="KW-0540">Nuclease</keyword>
<keyword evidence="9" id="KW-0234">DNA repair</keyword>
<keyword evidence="18" id="KW-1185">Reference proteome</keyword>
<dbReference type="EC" id="5.6.2.4" evidence="12"/>
<dbReference type="OrthoDB" id="9810135at2"/>
<gene>
    <name evidence="17" type="ORF">SAMN04488579_11617</name>
</gene>
<evidence type="ECO:0000256" key="11">
    <source>
        <dbReference type="ARBA" id="ARBA00034617"/>
    </source>
</evidence>
<dbReference type="CDD" id="cd17932">
    <property type="entry name" value="DEXQc_UvrD"/>
    <property type="match status" value="1"/>
</dbReference>
<evidence type="ECO:0000256" key="4">
    <source>
        <dbReference type="ARBA" id="ARBA00022801"/>
    </source>
</evidence>
<dbReference type="Pfam" id="PF12705">
    <property type="entry name" value="PDDEXK_1"/>
    <property type="match status" value="1"/>
</dbReference>
<dbReference type="InterPro" id="IPR014152">
    <property type="entry name" value="AddA"/>
</dbReference>
<feature type="binding site" evidence="14">
    <location>
        <begin position="22"/>
        <end position="29"/>
    </location>
    <ligand>
        <name>ATP</name>
        <dbReference type="ChEBI" id="CHEBI:30616"/>
    </ligand>
</feature>
<evidence type="ECO:0000259" key="16">
    <source>
        <dbReference type="PROSITE" id="PS51217"/>
    </source>
</evidence>
<protein>
    <recommendedName>
        <fullName evidence="12">DNA 3'-5' helicase</fullName>
        <ecNumber evidence="12">5.6.2.4</ecNumber>
    </recommendedName>
</protein>
<comment type="catalytic activity">
    <reaction evidence="11">
        <text>Couples ATP hydrolysis with the unwinding of duplex DNA by translocating in the 3'-5' direction.</text>
        <dbReference type="EC" id="5.6.2.4"/>
    </reaction>
</comment>
<keyword evidence="10" id="KW-0413">Isomerase</keyword>
<dbReference type="Pfam" id="PF00580">
    <property type="entry name" value="UvrD-helicase"/>
    <property type="match status" value="1"/>
</dbReference>
<dbReference type="GO" id="GO:0016887">
    <property type="term" value="F:ATP hydrolysis activity"/>
    <property type="evidence" value="ECO:0007669"/>
    <property type="project" value="RHEA"/>
</dbReference>
<dbReference type="GO" id="GO:0005524">
    <property type="term" value="F:ATP binding"/>
    <property type="evidence" value="ECO:0007669"/>
    <property type="project" value="UniProtKB-UniRule"/>
</dbReference>
<evidence type="ECO:0000313" key="17">
    <source>
        <dbReference type="EMBL" id="SDY09437.1"/>
    </source>
</evidence>
<dbReference type="InterPro" id="IPR011335">
    <property type="entry name" value="Restrct_endonuc-II-like"/>
</dbReference>
<dbReference type="PANTHER" id="PTHR11070">
    <property type="entry name" value="UVRD / RECB / PCRA DNA HELICASE FAMILY MEMBER"/>
    <property type="match status" value="1"/>
</dbReference>
<dbReference type="GO" id="GO:0043138">
    <property type="term" value="F:3'-5' DNA helicase activity"/>
    <property type="evidence" value="ECO:0007669"/>
    <property type="project" value="UniProtKB-EC"/>
</dbReference>
<evidence type="ECO:0000313" key="18">
    <source>
        <dbReference type="Proteomes" id="UP000199652"/>
    </source>
</evidence>
<organism evidence="17 18">
    <name type="scientific">Eubacterium barkeri</name>
    <name type="common">Clostridium barkeri</name>
    <dbReference type="NCBI Taxonomy" id="1528"/>
    <lineage>
        <taxon>Bacteria</taxon>
        <taxon>Bacillati</taxon>
        <taxon>Bacillota</taxon>
        <taxon>Clostridia</taxon>
        <taxon>Eubacteriales</taxon>
        <taxon>Eubacteriaceae</taxon>
        <taxon>Eubacterium</taxon>
    </lineage>
</organism>
<evidence type="ECO:0000259" key="15">
    <source>
        <dbReference type="PROSITE" id="PS51198"/>
    </source>
</evidence>
<evidence type="ECO:0000256" key="5">
    <source>
        <dbReference type="ARBA" id="ARBA00022806"/>
    </source>
</evidence>
<evidence type="ECO:0000256" key="13">
    <source>
        <dbReference type="ARBA" id="ARBA00048988"/>
    </source>
</evidence>
<dbReference type="InterPro" id="IPR011604">
    <property type="entry name" value="PDDEXK-like_dom_sf"/>
</dbReference>
<evidence type="ECO:0000256" key="9">
    <source>
        <dbReference type="ARBA" id="ARBA00023204"/>
    </source>
</evidence>
<keyword evidence="5 14" id="KW-0347">Helicase</keyword>
<keyword evidence="8" id="KW-0238">DNA-binding</keyword>
<dbReference type="RefSeq" id="WP_090245895.1">
    <property type="nucleotide sequence ID" value="NZ_FNOU01000016.1"/>
</dbReference>
<evidence type="ECO:0000256" key="6">
    <source>
        <dbReference type="ARBA" id="ARBA00022839"/>
    </source>
</evidence>
<dbReference type="GO" id="GO:0005829">
    <property type="term" value="C:cytosol"/>
    <property type="evidence" value="ECO:0007669"/>
    <property type="project" value="TreeGrafter"/>
</dbReference>
<dbReference type="SUPFAM" id="SSF52980">
    <property type="entry name" value="Restriction endonuclease-like"/>
    <property type="match status" value="1"/>
</dbReference>
<dbReference type="GO" id="GO:0006302">
    <property type="term" value="P:double-strand break repair"/>
    <property type="evidence" value="ECO:0007669"/>
    <property type="project" value="InterPro"/>
</dbReference>
<evidence type="ECO:0000256" key="3">
    <source>
        <dbReference type="ARBA" id="ARBA00022763"/>
    </source>
</evidence>
<evidence type="ECO:0000256" key="10">
    <source>
        <dbReference type="ARBA" id="ARBA00023235"/>
    </source>
</evidence>
<dbReference type="InterPro" id="IPR014017">
    <property type="entry name" value="DNA_helicase_UvrD-like_C"/>
</dbReference>
<dbReference type="PROSITE" id="PS51217">
    <property type="entry name" value="UVRD_HELICASE_CTER"/>
    <property type="match status" value="1"/>
</dbReference>
<keyword evidence="7 14" id="KW-0067">ATP-binding</keyword>
<dbReference type="SUPFAM" id="SSF52540">
    <property type="entry name" value="P-loop containing nucleoside triphosphate hydrolases"/>
    <property type="match status" value="1"/>
</dbReference>
<keyword evidence="4 14" id="KW-0378">Hydrolase</keyword>
<dbReference type="PANTHER" id="PTHR11070:SF48">
    <property type="entry name" value="ATP-DEPENDENT HELICASE_NUCLEASE SUBUNIT A"/>
    <property type="match status" value="1"/>
</dbReference>
<reference evidence="18" key="1">
    <citation type="submission" date="2016-10" db="EMBL/GenBank/DDBJ databases">
        <authorList>
            <person name="Varghese N."/>
            <person name="Submissions S."/>
        </authorList>
    </citation>
    <scope>NUCLEOTIDE SEQUENCE [LARGE SCALE GENOMIC DNA]</scope>
    <source>
        <strain evidence="18">VPI 5359</strain>
    </source>
</reference>
<dbReference type="NCBIfam" id="TIGR02785">
    <property type="entry name" value="addA_Gpos"/>
    <property type="match status" value="1"/>
</dbReference>
<dbReference type="InterPro" id="IPR014016">
    <property type="entry name" value="UvrD-like_ATP-bd"/>
</dbReference>
<dbReference type="InterPro" id="IPR000212">
    <property type="entry name" value="DNA_helicase_UvrD/REP"/>
</dbReference>
<dbReference type="GO" id="GO:0004527">
    <property type="term" value="F:exonuclease activity"/>
    <property type="evidence" value="ECO:0007669"/>
    <property type="project" value="UniProtKB-KW"/>
</dbReference>
<dbReference type="GO" id="GO:0000725">
    <property type="term" value="P:recombinational repair"/>
    <property type="evidence" value="ECO:0007669"/>
    <property type="project" value="TreeGrafter"/>
</dbReference>
<keyword evidence="3" id="KW-0227">DNA damage</keyword>
<evidence type="ECO:0000256" key="7">
    <source>
        <dbReference type="ARBA" id="ARBA00022840"/>
    </source>
</evidence>
<evidence type="ECO:0000256" key="12">
    <source>
        <dbReference type="ARBA" id="ARBA00034808"/>
    </source>
</evidence>
<dbReference type="Proteomes" id="UP000199652">
    <property type="component" value="Unassembled WGS sequence"/>
</dbReference>
<feature type="domain" description="UvrD-like helicase ATP-binding" evidence="15">
    <location>
        <begin position="1"/>
        <end position="459"/>
    </location>
</feature>